<sequence>MLYADGTAELICHSYSGAQPTWPSIETCMFRFEFHSPFGLASLHLVWVICETDAIRAMSPMSDFVKKA</sequence>
<name>A0A5C6EJZ1_9BACT</name>
<keyword evidence="2" id="KW-1185">Reference proteome</keyword>
<evidence type="ECO:0000313" key="2">
    <source>
        <dbReference type="Proteomes" id="UP000318288"/>
    </source>
</evidence>
<gene>
    <name evidence="1" type="ORF">Poly51_47780</name>
</gene>
<proteinExistence type="predicted"/>
<reference evidence="1 2" key="1">
    <citation type="submission" date="2019-02" db="EMBL/GenBank/DDBJ databases">
        <title>Deep-cultivation of Planctomycetes and their phenomic and genomic characterization uncovers novel biology.</title>
        <authorList>
            <person name="Wiegand S."/>
            <person name="Jogler M."/>
            <person name="Boedeker C."/>
            <person name="Pinto D."/>
            <person name="Vollmers J."/>
            <person name="Rivas-Marin E."/>
            <person name="Kohn T."/>
            <person name="Peeters S.H."/>
            <person name="Heuer A."/>
            <person name="Rast P."/>
            <person name="Oberbeckmann S."/>
            <person name="Bunk B."/>
            <person name="Jeske O."/>
            <person name="Meyerdierks A."/>
            <person name="Storesund J.E."/>
            <person name="Kallscheuer N."/>
            <person name="Luecker S."/>
            <person name="Lage O.M."/>
            <person name="Pohl T."/>
            <person name="Merkel B.J."/>
            <person name="Hornburger P."/>
            <person name="Mueller R.-W."/>
            <person name="Bruemmer F."/>
            <person name="Labrenz M."/>
            <person name="Spormann A.M."/>
            <person name="Op Den Camp H."/>
            <person name="Overmann J."/>
            <person name="Amann R."/>
            <person name="Jetten M.S.M."/>
            <person name="Mascher T."/>
            <person name="Medema M.H."/>
            <person name="Devos D.P."/>
            <person name="Kaster A.-K."/>
            <person name="Ovreas L."/>
            <person name="Rohde M."/>
            <person name="Galperin M.Y."/>
            <person name="Jogler C."/>
        </authorList>
    </citation>
    <scope>NUCLEOTIDE SEQUENCE [LARGE SCALE GENOMIC DNA]</scope>
    <source>
        <strain evidence="1 2">Poly51</strain>
    </source>
</reference>
<protein>
    <submittedName>
        <fullName evidence="1">Uncharacterized protein</fullName>
    </submittedName>
</protein>
<evidence type="ECO:0000313" key="1">
    <source>
        <dbReference type="EMBL" id="TWU48874.1"/>
    </source>
</evidence>
<dbReference type="EMBL" id="SJPW01000006">
    <property type="protein sequence ID" value="TWU48874.1"/>
    <property type="molecule type" value="Genomic_DNA"/>
</dbReference>
<dbReference type="Proteomes" id="UP000318288">
    <property type="component" value="Unassembled WGS sequence"/>
</dbReference>
<comment type="caution">
    <text evidence="1">The sequence shown here is derived from an EMBL/GenBank/DDBJ whole genome shotgun (WGS) entry which is preliminary data.</text>
</comment>
<dbReference type="AlphaFoldDB" id="A0A5C6EJZ1"/>
<accession>A0A5C6EJZ1</accession>
<organism evidence="1 2">
    <name type="scientific">Rubripirellula tenax</name>
    <dbReference type="NCBI Taxonomy" id="2528015"/>
    <lineage>
        <taxon>Bacteria</taxon>
        <taxon>Pseudomonadati</taxon>
        <taxon>Planctomycetota</taxon>
        <taxon>Planctomycetia</taxon>
        <taxon>Pirellulales</taxon>
        <taxon>Pirellulaceae</taxon>
        <taxon>Rubripirellula</taxon>
    </lineage>
</organism>